<reference evidence="2" key="1">
    <citation type="journal article" date="2012" name="Nature">
        <title>The tomato genome sequence provides insights into fleshy fruit evolution.</title>
        <authorList>
            <consortium name="Tomato Genome Consortium"/>
        </authorList>
    </citation>
    <scope>NUCLEOTIDE SEQUENCE [LARGE SCALE GENOMIC DNA]</scope>
    <source>
        <strain evidence="2">cv. Heinz 1706</strain>
    </source>
</reference>
<protein>
    <submittedName>
        <fullName evidence="2">Uncharacterized protein</fullName>
    </submittedName>
</protein>
<evidence type="ECO:0000313" key="3">
    <source>
        <dbReference type="Proteomes" id="UP000004994"/>
    </source>
</evidence>
<feature type="region of interest" description="Disordered" evidence="1">
    <location>
        <begin position="48"/>
        <end position="77"/>
    </location>
</feature>
<feature type="compositionally biased region" description="Acidic residues" evidence="1">
    <location>
        <begin position="61"/>
        <end position="77"/>
    </location>
</feature>
<name>A0A3Q7IY27_SOLLC</name>
<evidence type="ECO:0000313" key="2">
    <source>
        <dbReference type="EnsemblPlants" id="Solyc11g065323.1.1"/>
    </source>
</evidence>
<proteinExistence type="predicted"/>
<dbReference type="Gramene" id="Solyc11g065323.1.1">
    <property type="protein sequence ID" value="Solyc11g065323.1.1"/>
    <property type="gene ID" value="Solyc11g065323.1"/>
</dbReference>
<feature type="region of interest" description="Disordered" evidence="1">
    <location>
        <begin position="122"/>
        <end position="174"/>
    </location>
</feature>
<reference evidence="2" key="2">
    <citation type="submission" date="2019-01" db="UniProtKB">
        <authorList>
            <consortium name="EnsemblPlants"/>
        </authorList>
    </citation>
    <scope>IDENTIFICATION</scope>
    <source>
        <strain evidence="2">cv. Heinz 1706</strain>
    </source>
</reference>
<dbReference type="Proteomes" id="UP000004994">
    <property type="component" value="Chromosome 11"/>
</dbReference>
<keyword evidence="3" id="KW-1185">Reference proteome</keyword>
<accession>A0A3Q7IY27</accession>
<evidence type="ECO:0000256" key="1">
    <source>
        <dbReference type="SAM" id="MobiDB-lite"/>
    </source>
</evidence>
<organism evidence="2">
    <name type="scientific">Solanum lycopersicum</name>
    <name type="common">Tomato</name>
    <name type="synonym">Lycopersicon esculentum</name>
    <dbReference type="NCBI Taxonomy" id="4081"/>
    <lineage>
        <taxon>Eukaryota</taxon>
        <taxon>Viridiplantae</taxon>
        <taxon>Streptophyta</taxon>
        <taxon>Embryophyta</taxon>
        <taxon>Tracheophyta</taxon>
        <taxon>Spermatophyta</taxon>
        <taxon>Magnoliopsida</taxon>
        <taxon>eudicotyledons</taxon>
        <taxon>Gunneridae</taxon>
        <taxon>Pentapetalae</taxon>
        <taxon>asterids</taxon>
        <taxon>lamiids</taxon>
        <taxon>Solanales</taxon>
        <taxon>Solanaceae</taxon>
        <taxon>Solanoideae</taxon>
        <taxon>Solaneae</taxon>
        <taxon>Solanum</taxon>
        <taxon>Solanum subgen. Lycopersicon</taxon>
    </lineage>
</organism>
<dbReference type="EnsemblPlants" id="Solyc11g065323.1.1">
    <property type="protein sequence ID" value="Solyc11g065323.1.1"/>
    <property type="gene ID" value="Solyc11g065323.1"/>
</dbReference>
<sequence length="225" mass="24069">MVENFNKNLILSMKETFQDSEGFRFEEPAQPIVGEELSEVFGRTFTSAGEKLGRTSTSAGEELEESDDSDNVDLSDEGEDEYGQVLAFLQHQLNHNQAQREEEVDQEVLQNRLVLLEGEGTETGLAGTGRGRGTTTGSVNETRISGAVNGFGPTGTGRGTGTDIVGRGRGTATSVARMGRRRGTGVAATATDIPGATRGVKRPRIVGMRILHTQSGFKIHNPGCL</sequence>
<dbReference type="InParanoid" id="A0A3Q7IY27"/>
<dbReference type="AlphaFoldDB" id="A0A3Q7IY27"/>